<feature type="compositionally biased region" description="Basic and acidic residues" evidence="1">
    <location>
        <begin position="7"/>
        <end position="16"/>
    </location>
</feature>
<feature type="region of interest" description="Disordered" evidence="1">
    <location>
        <begin position="1"/>
        <end position="31"/>
    </location>
</feature>
<reference evidence="2" key="1">
    <citation type="submission" date="2015-04" db="UniProtKB">
        <authorList>
            <consortium name="EnsemblPlants"/>
        </authorList>
    </citation>
    <scope>IDENTIFICATION</scope>
</reference>
<dbReference type="Gramene" id="OGLUM05G23300.1">
    <property type="protein sequence ID" value="OGLUM05G23300.1"/>
    <property type="gene ID" value="OGLUM05G23300"/>
</dbReference>
<name>A0A0E0A1C9_9ORYZ</name>
<dbReference type="EnsemblPlants" id="OGLUM05G23300.1">
    <property type="protein sequence ID" value="OGLUM05G23300.1"/>
    <property type="gene ID" value="OGLUM05G23300"/>
</dbReference>
<dbReference type="AlphaFoldDB" id="A0A0E0A1C9"/>
<keyword evidence="3" id="KW-1185">Reference proteome</keyword>
<organism evidence="2">
    <name type="scientific">Oryza glumipatula</name>
    <dbReference type="NCBI Taxonomy" id="40148"/>
    <lineage>
        <taxon>Eukaryota</taxon>
        <taxon>Viridiplantae</taxon>
        <taxon>Streptophyta</taxon>
        <taxon>Embryophyta</taxon>
        <taxon>Tracheophyta</taxon>
        <taxon>Spermatophyta</taxon>
        <taxon>Magnoliopsida</taxon>
        <taxon>Liliopsida</taxon>
        <taxon>Poales</taxon>
        <taxon>Poaceae</taxon>
        <taxon>BOP clade</taxon>
        <taxon>Oryzoideae</taxon>
        <taxon>Oryzeae</taxon>
        <taxon>Oryzinae</taxon>
        <taxon>Oryza</taxon>
    </lineage>
</organism>
<proteinExistence type="predicted"/>
<protein>
    <submittedName>
        <fullName evidence="2">Uncharacterized protein</fullName>
    </submittedName>
</protein>
<dbReference type="HOGENOM" id="CLU_2516320_0_0_1"/>
<evidence type="ECO:0000313" key="2">
    <source>
        <dbReference type="EnsemblPlants" id="OGLUM05G23300.1"/>
    </source>
</evidence>
<accession>A0A0E0A1C9</accession>
<evidence type="ECO:0000256" key="1">
    <source>
        <dbReference type="SAM" id="MobiDB-lite"/>
    </source>
</evidence>
<dbReference type="Proteomes" id="UP000026961">
    <property type="component" value="Chromosome 5"/>
</dbReference>
<sequence>MAELEAELAKTEEEKCASASSASEYEKTSQSSTGSVAFHGAADAGGDGHKLSVVDCRALSKKGKLGYAVAEKRVLVKFKCLNLVW</sequence>
<evidence type="ECO:0000313" key="3">
    <source>
        <dbReference type="Proteomes" id="UP000026961"/>
    </source>
</evidence>
<reference evidence="2" key="2">
    <citation type="submission" date="2018-05" db="EMBL/GenBank/DDBJ databases">
        <title>OgluRS3 (Oryza glumaepatula Reference Sequence Version 3).</title>
        <authorList>
            <person name="Zhang J."/>
            <person name="Kudrna D."/>
            <person name="Lee S."/>
            <person name="Talag J."/>
            <person name="Welchert J."/>
            <person name="Wing R.A."/>
        </authorList>
    </citation>
    <scope>NUCLEOTIDE SEQUENCE [LARGE SCALE GENOMIC DNA]</scope>
</reference>